<organism evidence="20">
    <name type="scientific">Thrips palmi</name>
    <name type="common">Melon thrips</name>
    <dbReference type="NCBI Taxonomy" id="161013"/>
    <lineage>
        <taxon>Eukaryota</taxon>
        <taxon>Metazoa</taxon>
        <taxon>Ecdysozoa</taxon>
        <taxon>Arthropoda</taxon>
        <taxon>Hexapoda</taxon>
        <taxon>Insecta</taxon>
        <taxon>Pterygota</taxon>
        <taxon>Neoptera</taxon>
        <taxon>Paraneoptera</taxon>
        <taxon>Thysanoptera</taxon>
        <taxon>Terebrantia</taxon>
        <taxon>Thripoidea</taxon>
        <taxon>Thripidae</taxon>
        <taxon>Thrips</taxon>
    </lineage>
</organism>
<dbReference type="OrthoDB" id="2270193at2759"/>
<evidence type="ECO:0000256" key="9">
    <source>
        <dbReference type="ARBA" id="ARBA00023125"/>
    </source>
</evidence>
<dbReference type="PROSITE" id="PS50053">
    <property type="entry name" value="UBIQUITIN_2"/>
    <property type="match status" value="1"/>
</dbReference>
<dbReference type="GO" id="GO:0016567">
    <property type="term" value="P:protein ubiquitination"/>
    <property type="evidence" value="ECO:0007669"/>
    <property type="project" value="UniProtKB-UniPathway"/>
</dbReference>
<keyword evidence="9" id="KW-0238">DNA-binding</keyword>
<comment type="catalytic activity">
    <reaction evidence="1">
        <text>S-ubiquitinyl-[E2 ubiquitin-conjugating enzyme]-L-cysteine + [acceptor protein]-L-lysine = [E2 ubiquitin-conjugating enzyme]-L-cysteine + N(6)-ubiquitinyl-[acceptor protein]-L-lysine.</text>
        <dbReference type="EC" id="2.3.2.27"/>
    </reaction>
</comment>
<dbReference type="InterPro" id="IPR019787">
    <property type="entry name" value="Znf_PHD-finger"/>
</dbReference>
<feature type="domain" description="YDG" evidence="18">
    <location>
        <begin position="438"/>
        <end position="601"/>
    </location>
</feature>
<dbReference type="InterPro" id="IPR000626">
    <property type="entry name" value="Ubiquitin-like_dom"/>
</dbReference>
<feature type="region of interest" description="Disordered" evidence="14">
    <location>
        <begin position="392"/>
        <end position="418"/>
    </location>
</feature>
<dbReference type="PROSITE" id="PS50089">
    <property type="entry name" value="ZF_RING_2"/>
    <property type="match status" value="1"/>
</dbReference>
<evidence type="ECO:0000256" key="4">
    <source>
        <dbReference type="ARBA" id="ARBA00022679"/>
    </source>
</evidence>
<dbReference type="Pfam" id="PF12148">
    <property type="entry name" value="TTD"/>
    <property type="match status" value="1"/>
</dbReference>
<name>A0A6P8YF34_THRPL</name>
<dbReference type="GO" id="GO:0061630">
    <property type="term" value="F:ubiquitin protein ligase activity"/>
    <property type="evidence" value="ECO:0007669"/>
    <property type="project" value="UniProtKB-EC"/>
</dbReference>
<feature type="compositionally biased region" description="Basic and acidic residues" evidence="14">
    <location>
        <begin position="159"/>
        <end position="179"/>
    </location>
</feature>
<dbReference type="InterPro" id="IPR019956">
    <property type="entry name" value="Ubiquitin_dom"/>
</dbReference>
<dbReference type="InterPro" id="IPR015947">
    <property type="entry name" value="PUA-like_sf"/>
</dbReference>
<dbReference type="Gene3D" id="2.30.30.1150">
    <property type="match status" value="1"/>
</dbReference>
<feature type="domain" description="RING-type" evidence="17">
    <location>
        <begin position="722"/>
        <end position="761"/>
    </location>
</feature>
<dbReference type="InterPro" id="IPR021991">
    <property type="entry name" value="TTD_dom"/>
</dbReference>
<comment type="pathway">
    <text evidence="2">Protein modification; protein ubiquitination.</text>
</comment>
<dbReference type="Gene3D" id="2.30.280.10">
    <property type="entry name" value="SRA-YDG"/>
    <property type="match status" value="1"/>
</dbReference>
<dbReference type="KEGG" id="tpal:117641666"/>
<feature type="region of interest" description="Disordered" evidence="14">
    <location>
        <begin position="95"/>
        <end position="114"/>
    </location>
</feature>
<dbReference type="InterPro" id="IPR001965">
    <property type="entry name" value="Znf_PHD"/>
</dbReference>
<dbReference type="PRINTS" id="PR00348">
    <property type="entry name" value="UBIQUITIN"/>
</dbReference>
<keyword evidence="7" id="KW-0833">Ubl conjugation pathway</keyword>
<dbReference type="PROSITE" id="PS51015">
    <property type="entry name" value="YDG"/>
    <property type="match status" value="1"/>
</dbReference>
<dbReference type="InterPro" id="IPR013083">
    <property type="entry name" value="Znf_RING/FYVE/PHD"/>
</dbReference>
<dbReference type="SUPFAM" id="SSF88697">
    <property type="entry name" value="PUA domain-like"/>
    <property type="match status" value="1"/>
</dbReference>
<evidence type="ECO:0000256" key="7">
    <source>
        <dbReference type="ARBA" id="ARBA00022786"/>
    </source>
</evidence>
<dbReference type="InterPro" id="IPR001841">
    <property type="entry name" value="Znf_RING"/>
</dbReference>
<accession>A0A6P8YF34</accession>
<dbReference type="SMART" id="SM00466">
    <property type="entry name" value="SRA"/>
    <property type="match status" value="1"/>
</dbReference>
<feature type="compositionally biased region" description="Polar residues" evidence="14">
    <location>
        <begin position="661"/>
        <end position="670"/>
    </location>
</feature>
<dbReference type="Gene3D" id="3.10.20.90">
    <property type="entry name" value="Phosphatidylinositol 3-kinase Catalytic Subunit, Chain A, domain 1"/>
    <property type="match status" value="1"/>
</dbReference>
<keyword evidence="10 13" id="KW-0539">Nucleus</keyword>
<evidence type="ECO:0000256" key="10">
    <source>
        <dbReference type="ARBA" id="ARBA00023242"/>
    </source>
</evidence>
<dbReference type="InterPro" id="IPR003105">
    <property type="entry name" value="SRA_YDG"/>
</dbReference>
<proteinExistence type="predicted"/>
<evidence type="ECO:0000256" key="1">
    <source>
        <dbReference type="ARBA" id="ARBA00000900"/>
    </source>
</evidence>
<dbReference type="InterPro" id="IPR011011">
    <property type="entry name" value="Znf_FYVE_PHD"/>
</dbReference>
<dbReference type="Pfam" id="PF00240">
    <property type="entry name" value="ubiquitin"/>
    <property type="match status" value="1"/>
</dbReference>
<dbReference type="SUPFAM" id="SSF54236">
    <property type="entry name" value="Ubiquitin-like"/>
    <property type="match status" value="1"/>
</dbReference>
<evidence type="ECO:0000256" key="14">
    <source>
        <dbReference type="SAM" id="MobiDB-lite"/>
    </source>
</evidence>
<keyword evidence="4" id="KW-0808">Transferase</keyword>
<evidence type="ECO:0000259" key="17">
    <source>
        <dbReference type="PROSITE" id="PS50089"/>
    </source>
</evidence>
<evidence type="ECO:0000256" key="12">
    <source>
        <dbReference type="PROSITE-ProRule" id="PRU00175"/>
    </source>
</evidence>
<reference evidence="20" key="1">
    <citation type="submission" date="2025-08" db="UniProtKB">
        <authorList>
            <consortium name="RefSeq"/>
        </authorList>
    </citation>
    <scope>IDENTIFICATION</scope>
    <source>
        <tissue evidence="20">Total insect</tissue>
    </source>
</reference>
<dbReference type="UniPathway" id="UPA00143"/>
<dbReference type="SUPFAM" id="SSF57903">
    <property type="entry name" value="FYVE/PHD zinc finger"/>
    <property type="match status" value="1"/>
</dbReference>
<dbReference type="InParanoid" id="A0A6P8YF34"/>
<dbReference type="GO" id="GO:0003677">
    <property type="term" value="F:DNA binding"/>
    <property type="evidence" value="ECO:0007669"/>
    <property type="project" value="UniProtKB-KW"/>
</dbReference>
<feature type="domain" description="Ubiquitin-like" evidence="16">
    <location>
        <begin position="16"/>
        <end position="88"/>
    </location>
</feature>
<dbReference type="PANTHER" id="PTHR14140">
    <property type="entry name" value="E3 UBIQUITIN-PROTEIN LIGASE UHRF-RELATED"/>
    <property type="match status" value="1"/>
</dbReference>
<dbReference type="GeneID" id="117641666"/>
<evidence type="ECO:0000259" key="15">
    <source>
        <dbReference type="PROSITE" id="PS50016"/>
    </source>
</evidence>
<protein>
    <recommendedName>
        <fullName evidence="3">RING-type E3 ubiquitin transferase</fullName>
        <ecNumber evidence="3">2.3.2.27</ecNumber>
    </recommendedName>
</protein>
<feature type="domain" description="PHD-type" evidence="15">
    <location>
        <begin position="333"/>
        <end position="384"/>
    </location>
</feature>
<evidence type="ECO:0000256" key="3">
    <source>
        <dbReference type="ARBA" id="ARBA00012483"/>
    </source>
</evidence>
<dbReference type="Gene3D" id="3.30.40.10">
    <property type="entry name" value="Zinc/RING finger domain, C3HC4 (zinc finger)"/>
    <property type="match status" value="1"/>
</dbReference>
<dbReference type="GO" id="GO:0044027">
    <property type="term" value="P:negative regulation of gene expression via chromosomal CpG island methylation"/>
    <property type="evidence" value="ECO:0007669"/>
    <property type="project" value="TreeGrafter"/>
</dbReference>
<evidence type="ECO:0000313" key="19">
    <source>
        <dbReference type="Proteomes" id="UP000515158"/>
    </source>
</evidence>
<feature type="region of interest" description="Disordered" evidence="14">
    <location>
        <begin position="641"/>
        <end position="672"/>
    </location>
</feature>
<keyword evidence="8" id="KW-0862">Zinc</keyword>
<gene>
    <name evidence="20" type="primary">LOC117641666</name>
</gene>
<dbReference type="Pfam" id="PF02182">
    <property type="entry name" value="SAD_SRA"/>
    <property type="match status" value="1"/>
</dbReference>
<dbReference type="AlphaFoldDB" id="A0A6P8YF34"/>
<evidence type="ECO:0000256" key="5">
    <source>
        <dbReference type="ARBA" id="ARBA00022723"/>
    </source>
</evidence>
<dbReference type="CDD" id="cd15525">
    <property type="entry name" value="PHD_UHRF1_2"/>
    <property type="match status" value="1"/>
</dbReference>
<dbReference type="SUPFAM" id="SSF57850">
    <property type="entry name" value="RING/U-box"/>
    <property type="match status" value="1"/>
</dbReference>
<dbReference type="SMART" id="SM00249">
    <property type="entry name" value="PHD"/>
    <property type="match status" value="1"/>
</dbReference>
<evidence type="ECO:0000256" key="6">
    <source>
        <dbReference type="ARBA" id="ARBA00022771"/>
    </source>
</evidence>
<feature type="compositionally biased region" description="Basic and acidic residues" evidence="14">
    <location>
        <begin position="406"/>
        <end position="417"/>
    </location>
</feature>
<dbReference type="Gene3D" id="2.30.30.140">
    <property type="match status" value="1"/>
</dbReference>
<evidence type="ECO:0000256" key="8">
    <source>
        <dbReference type="ARBA" id="ARBA00022833"/>
    </source>
</evidence>
<dbReference type="PROSITE" id="PS00518">
    <property type="entry name" value="ZF_RING_1"/>
    <property type="match status" value="1"/>
</dbReference>
<keyword evidence="19" id="KW-1185">Reference proteome</keyword>
<dbReference type="Pfam" id="PF00628">
    <property type="entry name" value="PHD"/>
    <property type="match status" value="1"/>
</dbReference>
<dbReference type="EC" id="2.3.2.27" evidence="3"/>
<dbReference type="InterPro" id="IPR036987">
    <property type="entry name" value="SRA-YDG_sf"/>
</dbReference>
<dbReference type="FunFam" id="3.30.40.10:FF:000066">
    <property type="entry name" value="E3 ubiquitin-protein ligase UHRF2 isoform X1"/>
    <property type="match status" value="1"/>
</dbReference>
<evidence type="ECO:0000259" key="18">
    <source>
        <dbReference type="PROSITE" id="PS51015"/>
    </source>
</evidence>
<keyword evidence="6 12" id="KW-0863">Zinc-finger</keyword>
<feature type="compositionally biased region" description="Basic and acidic residues" evidence="14">
    <location>
        <begin position="100"/>
        <end position="114"/>
    </location>
</feature>
<dbReference type="InterPro" id="IPR029071">
    <property type="entry name" value="Ubiquitin-like_domsf"/>
</dbReference>
<sequence length="791" mass="89360">MKTCDYFIVQYCVVIMYIQIKTADCSQSKRVEVSKLTSVEELKSLVEEVLEVKPDRQRLFFRGKQLEDGYKVFDYNINLNDVVMLMVKPDPSLLQSTSTAEKKESDKPSTSSEKVESKYYKVGDLVEAIDDLYGGWFEGKIVDIVKNTEPLTDTVSELAGDKEESEKSEAEKQSAKSYDEDPCLQDDGLLYMVQLDFCCDDPPSGFPLRNVRPRMCTTLKVSDIKVGDMVLVNYNIESPDERGFWYDMIVTEVSNKRTSRKVVGTLYVGRQRTELRNCKVLFTDEIVKIMKPKLISERTKEDDVSMSTDNDNKRKSAPFCATCQDNPKRKCKDCSCQVCGGKDEPDRQLMCDECDMAYHLRCLNPPLEAIPDIDEWYCPECKNDENEIVKAGDKLKESKKKKRLPSAKEDKSKRDWGKGMACAGRTKECTIVPPNHFGPIPGVDVGTCWKFRLNASEAGVHRPPVSGIHGRDSEGAYSIVLSGGYEDDVDNGEEFYYTGSGGRDLSGNKRTSEQSCDQTLTRMNLALALNCNAPVNKEKGAEAKDWKGGKPVRVLRNYKLAKHSKYAPDEGNRYDGIYKVLKYYPEKGESGFIVWRYLLRRDDPTPAPWTKEGKKRIASLGLTMIYPDGYEEMMAAKEAKAAASTEEGTKSKKRQRKSVLGESSSDSPNTKKAKVAAYELEKETAQKIDEDTVNQKLWDTCKAALKEGKMKFLAEIQQHFMCICCQELVYDPVTTDCHHNLCKACLKRSFSAQVYNCPSCRHELGKEFPLAVNEKLASTLLHLFPGYEVGR</sequence>
<dbReference type="InterPro" id="IPR045134">
    <property type="entry name" value="UHRF1/2-like"/>
</dbReference>
<feature type="region of interest" description="Disordered" evidence="14">
    <location>
        <begin position="156"/>
        <end position="179"/>
    </location>
</feature>
<evidence type="ECO:0000259" key="16">
    <source>
        <dbReference type="PROSITE" id="PS50053"/>
    </source>
</evidence>
<dbReference type="FunFam" id="2.30.280.10:FF:000001">
    <property type="entry name" value="E3 ubiquitin-protein ligase UHRF1 isoform 1"/>
    <property type="match status" value="1"/>
</dbReference>
<evidence type="ECO:0000256" key="2">
    <source>
        <dbReference type="ARBA" id="ARBA00004906"/>
    </source>
</evidence>
<evidence type="ECO:0000256" key="11">
    <source>
        <dbReference type="ARBA" id="ARBA00023306"/>
    </source>
</evidence>
<dbReference type="SMART" id="SM00213">
    <property type="entry name" value="UBQ"/>
    <property type="match status" value="1"/>
</dbReference>
<dbReference type="GO" id="GO:0005634">
    <property type="term" value="C:nucleus"/>
    <property type="evidence" value="ECO:0007669"/>
    <property type="project" value="UniProtKB-SubCell"/>
</dbReference>
<dbReference type="PANTHER" id="PTHR14140:SF45">
    <property type="entry name" value="RING-TYPE E3 UBIQUITIN TRANSFERASE"/>
    <property type="match status" value="1"/>
</dbReference>
<keyword evidence="11" id="KW-0131">Cell cycle</keyword>
<keyword evidence="5" id="KW-0479">Metal-binding</keyword>
<dbReference type="GO" id="GO:0008270">
    <property type="term" value="F:zinc ion binding"/>
    <property type="evidence" value="ECO:0007669"/>
    <property type="project" value="UniProtKB-KW"/>
</dbReference>
<comment type="subcellular location">
    <subcellularLocation>
        <location evidence="13">Nucleus</location>
    </subcellularLocation>
</comment>
<dbReference type="CDD" id="cd20388">
    <property type="entry name" value="Tudor_UHRF_rpt2"/>
    <property type="match status" value="1"/>
</dbReference>
<dbReference type="InterPro" id="IPR017907">
    <property type="entry name" value="Znf_RING_CS"/>
</dbReference>
<dbReference type="SMART" id="SM00184">
    <property type="entry name" value="RING"/>
    <property type="match status" value="2"/>
</dbReference>
<dbReference type="PROSITE" id="PS50016">
    <property type="entry name" value="ZF_PHD_2"/>
    <property type="match status" value="1"/>
</dbReference>
<dbReference type="RefSeq" id="XP_034235061.1">
    <property type="nucleotide sequence ID" value="XM_034379170.1"/>
</dbReference>
<dbReference type="Proteomes" id="UP000515158">
    <property type="component" value="Unplaced"/>
</dbReference>
<evidence type="ECO:0000256" key="13">
    <source>
        <dbReference type="PROSITE-ProRule" id="PRU00358"/>
    </source>
</evidence>
<evidence type="ECO:0000313" key="20">
    <source>
        <dbReference type="RefSeq" id="XP_034235061.1"/>
    </source>
</evidence>